<comment type="caution">
    <text evidence="3">The sequence shown here is derived from an EMBL/GenBank/DDBJ whole genome shotgun (WGS) entry which is preliminary data.</text>
</comment>
<evidence type="ECO:0000313" key="4">
    <source>
        <dbReference type="Proteomes" id="UP001595705"/>
    </source>
</evidence>
<name>A0ABV7XK23_9GAMM</name>
<feature type="compositionally biased region" description="Low complexity" evidence="1">
    <location>
        <begin position="71"/>
        <end position="88"/>
    </location>
</feature>
<keyword evidence="2" id="KW-0472">Membrane</keyword>
<sequence length="138" mass="13851">MNLDEFRALTPWSFFLPIALAVAVGVLVANGLGAVLFGGSDVDEPTADATEAAAADENGKAPAAVEAGSVQATATAKQPAPAKPLPTLEPVSLPGPSGARRDGEVRACIGGTVAVRAENGWEQEVVNDAPARCIASSS</sequence>
<feature type="region of interest" description="Disordered" evidence="1">
    <location>
        <begin position="43"/>
        <end position="103"/>
    </location>
</feature>
<feature type="compositionally biased region" description="Low complexity" evidence="1">
    <location>
        <begin position="47"/>
        <end position="64"/>
    </location>
</feature>
<evidence type="ECO:0000256" key="1">
    <source>
        <dbReference type="SAM" id="MobiDB-lite"/>
    </source>
</evidence>
<reference evidence="4" key="1">
    <citation type="journal article" date="2019" name="Int. J. Syst. Evol. Microbiol.">
        <title>The Global Catalogue of Microorganisms (GCM) 10K type strain sequencing project: providing services to taxonomists for standard genome sequencing and annotation.</title>
        <authorList>
            <consortium name="The Broad Institute Genomics Platform"/>
            <consortium name="The Broad Institute Genome Sequencing Center for Infectious Disease"/>
            <person name="Wu L."/>
            <person name="Ma J."/>
        </authorList>
    </citation>
    <scope>NUCLEOTIDE SEQUENCE [LARGE SCALE GENOMIC DNA]</scope>
    <source>
        <strain evidence="4">KCTC 42441</strain>
    </source>
</reference>
<dbReference type="Proteomes" id="UP001595705">
    <property type="component" value="Unassembled WGS sequence"/>
</dbReference>
<dbReference type="EMBL" id="JBHRYA010000003">
    <property type="protein sequence ID" value="MFC3715682.1"/>
    <property type="molecule type" value="Genomic_DNA"/>
</dbReference>
<keyword evidence="2" id="KW-0812">Transmembrane</keyword>
<organism evidence="3 4">
    <name type="scientific">Luteimonas soli</name>
    <dbReference type="NCBI Taxonomy" id="1648966"/>
    <lineage>
        <taxon>Bacteria</taxon>
        <taxon>Pseudomonadati</taxon>
        <taxon>Pseudomonadota</taxon>
        <taxon>Gammaproteobacteria</taxon>
        <taxon>Lysobacterales</taxon>
        <taxon>Lysobacteraceae</taxon>
        <taxon>Luteimonas</taxon>
    </lineage>
</organism>
<protein>
    <submittedName>
        <fullName evidence="3">Uncharacterized protein</fullName>
    </submittedName>
</protein>
<feature type="transmembrane region" description="Helical" evidence="2">
    <location>
        <begin position="12"/>
        <end position="37"/>
    </location>
</feature>
<proteinExistence type="predicted"/>
<evidence type="ECO:0000313" key="3">
    <source>
        <dbReference type="EMBL" id="MFC3715682.1"/>
    </source>
</evidence>
<keyword evidence="2" id="KW-1133">Transmembrane helix</keyword>
<dbReference type="RefSeq" id="WP_386742785.1">
    <property type="nucleotide sequence ID" value="NZ_JBHRYA010000003.1"/>
</dbReference>
<keyword evidence="4" id="KW-1185">Reference proteome</keyword>
<gene>
    <name evidence="3" type="ORF">ACFONC_05905</name>
</gene>
<evidence type="ECO:0000256" key="2">
    <source>
        <dbReference type="SAM" id="Phobius"/>
    </source>
</evidence>
<accession>A0ABV7XK23</accession>